<name>A0ABV6MIZ5_9PSEU</name>
<comment type="similarity">
    <text evidence="1 5">Belongs to the peptidase S8 family.</text>
</comment>
<evidence type="ECO:0000256" key="4">
    <source>
        <dbReference type="ARBA" id="ARBA00022825"/>
    </source>
</evidence>
<accession>A0ABV6MIZ5</accession>
<keyword evidence="2 5" id="KW-0645">Protease</keyword>
<evidence type="ECO:0000256" key="7">
    <source>
        <dbReference type="SAM" id="SignalP"/>
    </source>
</evidence>
<evidence type="ECO:0000259" key="8">
    <source>
        <dbReference type="SMART" id="SM00458"/>
    </source>
</evidence>
<feature type="active site" description="Charge relay system" evidence="5">
    <location>
        <position position="182"/>
    </location>
</feature>
<protein>
    <submittedName>
        <fullName evidence="9">Ricin-type beta-trefoil lectin domain protein</fullName>
    </submittedName>
</protein>
<dbReference type="PANTHER" id="PTHR43806:SF11">
    <property type="entry name" value="CEREVISIN-RELATED"/>
    <property type="match status" value="1"/>
</dbReference>
<feature type="active site" description="Charge relay system" evidence="5">
    <location>
        <position position="471"/>
    </location>
</feature>
<dbReference type="InterPro" id="IPR036852">
    <property type="entry name" value="Peptidase_S8/S53_dom_sf"/>
</dbReference>
<keyword evidence="10" id="KW-1185">Reference proteome</keyword>
<dbReference type="Pfam" id="PF06439">
    <property type="entry name" value="3keto-disac_hyd"/>
    <property type="match status" value="1"/>
</dbReference>
<dbReference type="InterPro" id="IPR010496">
    <property type="entry name" value="AL/BT2_dom"/>
</dbReference>
<dbReference type="EMBL" id="JBHLUD010000001">
    <property type="protein sequence ID" value="MFC0540265.1"/>
    <property type="molecule type" value="Genomic_DNA"/>
</dbReference>
<proteinExistence type="inferred from homology"/>
<dbReference type="PROSITE" id="PS50231">
    <property type="entry name" value="RICIN_B_LECTIN"/>
    <property type="match status" value="3"/>
</dbReference>
<dbReference type="SUPFAM" id="SSF50370">
    <property type="entry name" value="Ricin B-like lectins"/>
    <property type="match status" value="3"/>
</dbReference>
<dbReference type="InterPro" id="IPR035992">
    <property type="entry name" value="Ricin_B-like_lectins"/>
</dbReference>
<evidence type="ECO:0000313" key="10">
    <source>
        <dbReference type="Proteomes" id="UP001589810"/>
    </source>
</evidence>
<dbReference type="PANTHER" id="PTHR43806">
    <property type="entry name" value="PEPTIDASE S8"/>
    <property type="match status" value="1"/>
</dbReference>
<dbReference type="InterPro" id="IPR000209">
    <property type="entry name" value="Peptidase_S8/S53_dom"/>
</dbReference>
<dbReference type="InterPro" id="IPR050131">
    <property type="entry name" value="Peptidase_S8_subtilisin-like"/>
</dbReference>
<evidence type="ECO:0000256" key="3">
    <source>
        <dbReference type="ARBA" id="ARBA00022801"/>
    </source>
</evidence>
<dbReference type="RefSeq" id="WP_273939039.1">
    <property type="nucleotide sequence ID" value="NZ_CP097263.1"/>
</dbReference>
<keyword evidence="4 5" id="KW-0720">Serine protease</keyword>
<dbReference type="SUPFAM" id="SSF52743">
    <property type="entry name" value="Subtilisin-like"/>
    <property type="match status" value="1"/>
</dbReference>
<dbReference type="InterPro" id="IPR000772">
    <property type="entry name" value="Ricin_B_lectin"/>
</dbReference>
<dbReference type="PROSITE" id="PS51892">
    <property type="entry name" value="SUBTILASE"/>
    <property type="match status" value="1"/>
</dbReference>
<dbReference type="Proteomes" id="UP001589810">
    <property type="component" value="Unassembled WGS sequence"/>
</dbReference>
<feature type="domain" description="Ricin B lectin" evidence="8">
    <location>
        <begin position="1361"/>
        <end position="1481"/>
    </location>
</feature>
<dbReference type="Gene3D" id="2.60.120.560">
    <property type="entry name" value="Exo-inulinase, domain 1"/>
    <property type="match status" value="1"/>
</dbReference>
<gene>
    <name evidence="9" type="ORF">ACFFH7_02175</name>
</gene>
<dbReference type="SMART" id="SM00458">
    <property type="entry name" value="RICIN"/>
    <property type="match status" value="3"/>
</dbReference>
<feature type="active site" description="Charge relay system" evidence="5">
    <location>
        <position position="148"/>
    </location>
</feature>
<dbReference type="Gene3D" id="3.40.50.200">
    <property type="entry name" value="Peptidase S8/S53 domain"/>
    <property type="match status" value="2"/>
</dbReference>
<keyword evidence="3 5" id="KW-0378">Hydrolase</keyword>
<feature type="signal peptide" evidence="7">
    <location>
        <begin position="1"/>
        <end position="27"/>
    </location>
</feature>
<dbReference type="Pfam" id="PF00082">
    <property type="entry name" value="Peptidase_S8"/>
    <property type="match status" value="2"/>
</dbReference>
<keyword evidence="7" id="KW-0732">Signal</keyword>
<dbReference type="Gene3D" id="2.80.10.50">
    <property type="match status" value="3"/>
</dbReference>
<feature type="chain" id="PRO_5047263174" evidence="7">
    <location>
        <begin position="28"/>
        <end position="1485"/>
    </location>
</feature>
<comment type="caution">
    <text evidence="9">The sequence shown here is derived from an EMBL/GenBank/DDBJ whole genome shotgun (WGS) entry which is preliminary data.</text>
</comment>
<feature type="domain" description="Ricin B lectin" evidence="8">
    <location>
        <begin position="1233"/>
        <end position="1355"/>
    </location>
</feature>
<feature type="domain" description="Ricin B lectin" evidence="8">
    <location>
        <begin position="1098"/>
        <end position="1227"/>
    </location>
</feature>
<dbReference type="Pfam" id="PF00652">
    <property type="entry name" value="Ricin_B_lectin"/>
    <property type="match status" value="3"/>
</dbReference>
<evidence type="ECO:0000313" key="9">
    <source>
        <dbReference type="EMBL" id="MFC0540265.1"/>
    </source>
</evidence>
<evidence type="ECO:0000256" key="2">
    <source>
        <dbReference type="ARBA" id="ARBA00022670"/>
    </source>
</evidence>
<organism evidence="9 10">
    <name type="scientific">Kutzneria chonburiensis</name>
    <dbReference type="NCBI Taxonomy" id="1483604"/>
    <lineage>
        <taxon>Bacteria</taxon>
        <taxon>Bacillati</taxon>
        <taxon>Actinomycetota</taxon>
        <taxon>Actinomycetes</taxon>
        <taxon>Pseudonocardiales</taxon>
        <taxon>Pseudonocardiaceae</taxon>
        <taxon>Kutzneria</taxon>
    </lineage>
</organism>
<reference evidence="9 10" key="1">
    <citation type="submission" date="2024-09" db="EMBL/GenBank/DDBJ databases">
        <authorList>
            <person name="Sun Q."/>
            <person name="Mori K."/>
        </authorList>
    </citation>
    <scope>NUCLEOTIDE SEQUENCE [LARGE SCALE GENOMIC DNA]</scope>
    <source>
        <strain evidence="9 10">TBRC 1432</strain>
    </source>
</reference>
<evidence type="ECO:0000256" key="6">
    <source>
        <dbReference type="SAM" id="MobiDB-lite"/>
    </source>
</evidence>
<sequence length="1485" mass="153123">MATLRRAAALAVGVAVGAGLLAQPALAAPPQPAAVAGPVTVAKPNSLVPKDKTGNLVLYVDGQQAARGVAAVGGTVALSRNGRVEAKVPAGKVAELAKQPGVADIRQPDRVVPMGSIDPEGVLASTADQWIKAGFTGSGVKIGVIDPDLGGLADGQSAGTLPAQMPVNYGNCQADDPASTQHGRSVAEVVHATAPDAQLFVACAGTSMEFATAANWLQQQGVQVITAAIGMFTSGRGDGNGAADSPADVVRRTSQAGILWSVAAGNQAQTHWTGKATTNASRFVSFDGGSGVTDGFSAGVGQRLTIGLRWDAWPVTNQEFDLYVMKSSAPPTGPTDPNVVAYAANNQATTPGGGEPTAEVTFTVPNDPNQGPSHQYFVYLKNVNGNPATRLDLFMSGASGVFQYYTAAGSITEPATSPYALAVGATTPTSGQIEQYSAQGPTIDGRIKPDIAGYDNVSTSYNPNGTFGGTSAASAGVAGAAALVKSAGPGLDAAQVKAELVARTNPKRNDNQWGSGQLVLGPPPTQPITKGGSRYTALPKPLAIEGRDYQPNEVATLPIPNVPSDTTAVVFNLAVRTDPSVGPNVPSSLDVFTGDPTVSASRATTIRVTPTGGWVDVMVVARVGTDRAVRLRAGAGNVFDNVDLLGYFGANGSGYVSEQQPVRVLDTRGFNNSPRKTALGNGEVYSIPVRGVAGVPSTANAVLVNLTASESSVGTAMSLFATDNAGTTINVSANEKRSNTSIVPIAPDGTIKVRNGVGMVQATVDVIGSFTTDANAALFVPLPETTRVVDTATGTGERNGTIGQDETVNFQLGGLAGISSTATGVVLRAGGEEDSLGTSLSVFPQESGWLNDTNATMKQRERLAAAAFVPLGPSGRVGVRNEHGNAQVALDVAGYFVGGPAFNAGNTDCAAPVNEAGYTSVYDGRAESNLIGWRTLGAKGLTDDGCTMSTSDGSAPGASWYAARTLGESYTVKLDYKQDQEGLSSDVLIGFADPATDATSPLKTGVGVHIGLASASGQSMTGSVVPFSTAVAAAQKPAGQWNSYEISVDWRTITVRLNGTQVNQYSSDGSRFYGQYIGLANAAPGVHFRDIRVKRNQPIRVGQFVGANNRCLDLYNGSPNSTGTTNGISLWDCNTTGAQVWAQTADGALTNASKCLTALDNGTAAGTQEVLGSCVPQLSSQVWVIRDNGTIVNPRSGRCLTPASTANAAVLQLQDCTGRADQVWRVPDQHGQNGELTDPGGKCLDVDNGDPTRGIVQEWDCYHNQAQSWIAPGDGTLHAAGKCLTVNNAATTAGTGVVLWNCSAGDPGQQWVQRLDGTVLNPNAGRCLTGASDTNGGAFTIQDCTAAALQQWRMSAQTLWTGAIVGVGGKCTDIKAEDPANTTVWLWDCFGASGQQWTDQGDGRLLSLSNCIDIVSVNNGTAIGVTTCGSGSQQWAERPDGAIVNTYAGRVLDDQYGSTDNGTKMQIWDFVGTPQQRWAIPLRPS</sequence>
<evidence type="ECO:0000256" key="5">
    <source>
        <dbReference type="PROSITE-ProRule" id="PRU01240"/>
    </source>
</evidence>
<feature type="region of interest" description="Disordered" evidence="6">
    <location>
        <begin position="503"/>
        <end position="535"/>
    </location>
</feature>
<evidence type="ECO:0000256" key="1">
    <source>
        <dbReference type="ARBA" id="ARBA00011073"/>
    </source>
</evidence>